<accession>A0A8D1HQ66</accession>
<name>A0A8D1HQ66_PIG</name>
<organism evidence="2 3">
    <name type="scientific">Sus scrofa</name>
    <name type="common">Pig</name>
    <dbReference type="NCBI Taxonomy" id="9823"/>
    <lineage>
        <taxon>Eukaryota</taxon>
        <taxon>Metazoa</taxon>
        <taxon>Chordata</taxon>
        <taxon>Craniata</taxon>
        <taxon>Vertebrata</taxon>
        <taxon>Euteleostomi</taxon>
        <taxon>Mammalia</taxon>
        <taxon>Eutheria</taxon>
        <taxon>Laurasiatheria</taxon>
        <taxon>Artiodactyla</taxon>
        <taxon>Suina</taxon>
        <taxon>Suidae</taxon>
        <taxon>Sus</taxon>
    </lineage>
</organism>
<protein>
    <submittedName>
        <fullName evidence="2">Uncharacterized protein</fullName>
    </submittedName>
</protein>
<dbReference type="Proteomes" id="UP000694728">
    <property type="component" value="Unplaced"/>
</dbReference>
<sequence>GYKQRCGGSLHAKYCISLGLLAGVMINCAVPTPPKTVLHILCEVQQGTAEQTSAGVGDMMVATVRKSGPELREGNTSSSGNSTTEGILEKDAEFLYISHHRKVIVNTPEVCADLWPRISFKAGSII</sequence>
<feature type="signal peptide" evidence="1">
    <location>
        <begin position="1"/>
        <end position="31"/>
    </location>
</feature>
<evidence type="ECO:0000313" key="3">
    <source>
        <dbReference type="Proteomes" id="UP000694728"/>
    </source>
</evidence>
<proteinExistence type="predicted"/>
<feature type="chain" id="PRO_5034692394" evidence="1">
    <location>
        <begin position="32"/>
        <end position="126"/>
    </location>
</feature>
<dbReference type="AlphaFoldDB" id="A0A8D1HQ66"/>
<reference evidence="2" key="1">
    <citation type="submission" date="2025-08" db="UniProtKB">
        <authorList>
            <consortium name="Ensembl"/>
        </authorList>
    </citation>
    <scope>IDENTIFICATION</scope>
</reference>
<evidence type="ECO:0000256" key="1">
    <source>
        <dbReference type="SAM" id="SignalP"/>
    </source>
</evidence>
<evidence type="ECO:0000313" key="2">
    <source>
        <dbReference type="Ensembl" id="ENSSSCP00045022586.1"/>
    </source>
</evidence>
<keyword evidence="1" id="KW-0732">Signal</keyword>
<dbReference type="Ensembl" id="ENSSSCT00045032629.1">
    <property type="protein sequence ID" value="ENSSSCP00045022586.1"/>
    <property type="gene ID" value="ENSSSCG00045019179.1"/>
</dbReference>